<dbReference type="SMART" id="SM00354">
    <property type="entry name" value="HTH_LACI"/>
    <property type="match status" value="1"/>
</dbReference>
<dbReference type="InterPro" id="IPR046335">
    <property type="entry name" value="LacI/GalR-like_sensor"/>
</dbReference>
<accession>A0A3N2C877</accession>
<dbReference type="Gene3D" id="1.10.260.40">
    <property type="entry name" value="lambda repressor-like DNA-binding domains"/>
    <property type="match status" value="1"/>
</dbReference>
<keyword evidence="3" id="KW-0804">Transcription</keyword>
<dbReference type="SUPFAM" id="SSF53822">
    <property type="entry name" value="Periplasmic binding protein-like I"/>
    <property type="match status" value="1"/>
</dbReference>
<evidence type="ECO:0000256" key="3">
    <source>
        <dbReference type="ARBA" id="ARBA00023163"/>
    </source>
</evidence>
<dbReference type="RefSeq" id="WP_085511446.1">
    <property type="nucleotide sequence ID" value="NZ_FXAP01000002.1"/>
</dbReference>
<dbReference type="CDD" id="cd06267">
    <property type="entry name" value="PBP1_LacI_sugar_binding-like"/>
    <property type="match status" value="1"/>
</dbReference>
<evidence type="ECO:0000313" key="5">
    <source>
        <dbReference type="EMBL" id="ROR83650.1"/>
    </source>
</evidence>
<evidence type="ECO:0000259" key="4">
    <source>
        <dbReference type="PROSITE" id="PS50932"/>
    </source>
</evidence>
<keyword evidence="6" id="KW-1185">Reference proteome</keyword>
<dbReference type="GO" id="GO:0003700">
    <property type="term" value="F:DNA-binding transcription factor activity"/>
    <property type="evidence" value="ECO:0007669"/>
    <property type="project" value="TreeGrafter"/>
</dbReference>
<proteinExistence type="predicted"/>
<organism evidence="5 6">
    <name type="scientific">Plantibacter flavus</name>
    <dbReference type="NCBI Taxonomy" id="150123"/>
    <lineage>
        <taxon>Bacteria</taxon>
        <taxon>Bacillati</taxon>
        <taxon>Actinomycetota</taxon>
        <taxon>Actinomycetes</taxon>
        <taxon>Micrococcales</taxon>
        <taxon>Microbacteriaceae</taxon>
        <taxon>Plantibacter</taxon>
    </lineage>
</organism>
<dbReference type="Pfam" id="PF13377">
    <property type="entry name" value="Peripla_BP_3"/>
    <property type="match status" value="1"/>
</dbReference>
<dbReference type="InterPro" id="IPR000843">
    <property type="entry name" value="HTH_LacI"/>
</dbReference>
<evidence type="ECO:0000256" key="1">
    <source>
        <dbReference type="ARBA" id="ARBA00023015"/>
    </source>
</evidence>
<dbReference type="GO" id="GO:0000976">
    <property type="term" value="F:transcription cis-regulatory region binding"/>
    <property type="evidence" value="ECO:0007669"/>
    <property type="project" value="TreeGrafter"/>
</dbReference>
<evidence type="ECO:0000256" key="2">
    <source>
        <dbReference type="ARBA" id="ARBA00023125"/>
    </source>
</evidence>
<gene>
    <name evidence="5" type="ORF">EDD42_3764</name>
</gene>
<reference evidence="5 6" key="1">
    <citation type="submission" date="2018-11" db="EMBL/GenBank/DDBJ databases">
        <title>Sequencing the genomes of 1000 actinobacteria strains.</title>
        <authorList>
            <person name="Klenk H.-P."/>
        </authorList>
    </citation>
    <scope>NUCLEOTIDE SEQUENCE [LARGE SCALE GENOMIC DNA]</scope>
    <source>
        <strain evidence="5 6">DSM 14012</strain>
    </source>
</reference>
<feature type="domain" description="HTH lacI-type" evidence="4">
    <location>
        <begin position="5"/>
        <end position="60"/>
    </location>
</feature>
<dbReference type="PANTHER" id="PTHR30146:SF147">
    <property type="entry name" value="HTH-TYPE TRANSCRIPTIONAL REGULATOR DEGA"/>
    <property type="match status" value="1"/>
</dbReference>
<name>A0A3N2C877_9MICO</name>
<sequence length="354" mass="37537">MADKVTIQQVAAAAGVSTSTVSNVLNGRSDRMQPETRDRVFAAIGALDYRPNRAARQLRTGQTKTIGLIVPSVSNPFWGAFARELEQAALGHGYNVLLGNSERDPGRELGYVEELWDNGVRDIVLCTSLPSLDHLASFVERGLKLILFDRPVQPGDPPLVASIGIDNHVGGSVATSHLTGLGHRRIAFVSGSQRSVNRTVRHAGFLAAVQAAGLDAAELPVWAGLPADADELEAPEVGRRAVHDLFSTGPPPTAIIAINDMTALGVCKGIRDLGLGIGTDVSVVGFDDIPLADLVSPSLTTVRQPIARMAALAVEQVVTRERTDDRESTHAILLRPELVVRDSTGAAPAEPTRG</sequence>
<dbReference type="PROSITE" id="PS50932">
    <property type="entry name" value="HTH_LACI_2"/>
    <property type="match status" value="1"/>
</dbReference>
<keyword evidence="1" id="KW-0805">Transcription regulation</keyword>
<protein>
    <submittedName>
        <fullName evidence="5">LacI family transcriptional regulator</fullName>
    </submittedName>
</protein>
<dbReference type="EMBL" id="RKHL01000001">
    <property type="protein sequence ID" value="ROR83650.1"/>
    <property type="molecule type" value="Genomic_DNA"/>
</dbReference>
<dbReference type="CDD" id="cd01392">
    <property type="entry name" value="HTH_LacI"/>
    <property type="match status" value="1"/>
</dbReference>
<dbReference type="InterPro" id="IPR028082">
    <property type="entry name" value="Peripla_BP_I"/>
</dbReference>
<dbReference type="AlphaFoldDB" id="A0A3N2C877"/>
<dbReference type="Gene3D" id="3.40.50.2300">
    <property type="match status" value="2"/>
</dbReference>
<keyword evidence="2" id="KW-0238">DNA-binding</keyword>
<comment type="caution">
    <text evidence="5">The sequence shown here is derived from an EMBL/GenBank/DDBJ whole genome shotgun (WGS) entry which is preliminary data.</text>
</comment>
<dbReference type="SUPFAM" id="SSF47413">
    <property type="entry name" value="lambda repressor-like DNA-binding domains"/>
    <property type="match status" value="1"/>
</dbReference>
<dbReference type="InterPro" id="IPR010982">
    <property type="entry name" value="Lambda_DNA-bd_dom_sf"/>
</dbReference>
<dbReference type="PANTHER" id="PTHR30146">
    <property type="entry name" value="LACI-RELATED TRANSCRIPTIONAL REPRESSOR"/>
    <property type="match status" value="1"/>
</dbReference>
<dbReference type="Pfam" id="PF00356">
    <property type="entry name" value="LacI"/>
    <property type="match status" value="1"/>
</dbReference>
<dbReference type="Proteomes" id="UP000266915">
    <property type="component" value="Unassembled WGS sequence"/>
</dbReference>
<evidence type="ECO:0000313" key="6">
    <source>
        <dbReference type="Proteomes" id="UP000266915"/>
    </source>
</evidence>